<feature type="compositionally biased region" description="Low complexity" evidence="2">
    <location>
        <begin position="117"/>
        <end position="128"/>
    </location>
</feature>
<dbReference type="OrthoDB" id="674604at2759"/>
<evidence type="ECO:0000313" key="5">
    <source>
        <dbReference type="Proteomes" id="UP000290288"/>
    </source>
</evidence>
<feature type="region of interest" description="Disordered" evidence="2">
    <location>
        <begin position="117"/>
        <end position="150"/>
    </location>
</feature>
<dbReference type="AlphaFoldDB" id="A0A4V1Q4L0"/>
<feature type="domain" description="Nephrocystin 3-like N-terminal" evidence="3">
    <location>
        <begin position="426"/>
        <end position="571"/>
    </location>
</feature>
<dbReference type="Proteomes" id="UP000290288">
    <property type="component" value="Unassembled WGS sequence"/>
</dbReference>
<dbReference type="PANTHER" id="PTHR10039">
    <property type="entry name" value="AMELOGENIN"/>
    <property type="match status" value="1"/>
</dbReference>
<evidence type="ECO:0000256" key="1">
    <source>
        <dbReference type="ARBA" id="ARBA00022737"/>
    </source>
</evidence>
<keyword evidence="5" id="KW-1185">Reference proteome</keyword>
<protein>
    <recommendedName>
        <fullName evidence="3">Nephrocystin 3-like N-terminal domain-containing protein</fullName>
    </recommendedName>
</protein>
<feature type="compositionally biased region" description="Basic and acidic residues" evidence="2">
    <location>
        <begin position="44"/>
        <end position="81"/>
    </location>
</feature>
<keyword evidence="1" id="KW-0677">Repeat</keyword>
<dbReference type="Gene3D" id="3.40.50.300">
    <property type="entry name" value="P-loop containing nucleotide triphosphate hydrolases"/>
    <property type="match status" value="1"/>
</dbReference>
<reference evidence="4 5" key="1">
    <citation type="submission" date="2019-01" db="EMBL/GenBank/DDBJ databases">
        <title>Draft genome sequence of Psathyrella aberdarensis IHI B618.</title>
        <authorList>
            <person name="Buettner E."/>
            <person name="Kellner H."/>
        </authorList>
    </citation>
    <scope>NUCLEOTIDE SEQUENCE [LARGE SCALE GENOMIC DNA]</scope>
    <source>
        <strain evidence="4 5">IHI B618</strain>
    </source>
</reference>
<gene>
    <name evidence="4" type="ORF">EST38_g3395</name>
</gene>
<accession>A0A4V1Q4L0</accession>
<dbReference type="InterPro" id="IPR059179">
    <property type="entry name" value="MLKL-like_MCAfunc"/>
</dbReference>
<dbReference type="SUPFAM" id="SSF52540">
    <property type="entry name" value="P-loop containing nucleoside triphosphate hydrolases"/>
    <property type="match status" value="1"/>
</dbReference>
<organism evidence="4 5">
    <name type="scientific">Candolleomyces aberdarensis</name>
    <dbReference type="NCBI Taxonomy" id="2316362"/>
    <lineage>
        <taxon>Eukaryota</taxon>
        <taxon>Fungi</taxon>
        <taxon>Dikarya</taxon>
        <taxon>Basidiomycota</taxon>
        <taxon>Agaricomycotina</taxon>
        <taxon>Agaricomycetes</taxon>
        <taxon>Agaricomycetidae</taxon>
        <taxon>Agaricales</taxon>
        <taxon>Agaricineae</taxon>
        <taxon>Psathyrellaceae</taxon>
        <taxon>Candolleomyces</taxon>
    </lineage>
</organism>
<evidence type="ECO:0000313" key="4">
    <source>
        <dbReference type="EMBL" id="RXW22458.1"/>
    </source>
</evidence>
<feature type="region of interest" description="Disordered" evidence="2">
    <location>
        <begin position="1"/>
        <end position="103"/>
    </location>
</feature>
<name>A0A4V1Q4L0_9AGAR</name>
<dbReference type="Pfam" id="PF24883">
    <property type="entry name" value="NPHP3_N"/>
    <property type="match status" value="1"/>
</dbReference>
<dbReference type="CDD" id="cd21037">
    <property type="entry name" value="MLKL_NTD"/>
    <property type="match status" value="1"/>
</dbReference>
<evidence type="ECO:0000256" key="2">
    <source>
        <dbReference type="SAM" id="MobiDB-lite"/>
    </source>
</evidence>
<proteinExistence type="predicted"/>
<dbReference type="InterPro" id="IPR027417">
    <property type="entry name" value="P-loop_NTPase"/>
</dbReference>
<sequence length="898" mass="96457">MSEDTKTRGDTAAGTSERSDTRIPTPAATAIDASGSRSSGGTRWLKEKAEKVEMKAEKGVDKVKRFFGRKGEGAGKARSDGEGSGGAPNVGAATSAGRDIGDSQVGTQALGQATGTTLTSAAATAESTNNPLDQDPVLGHSGTLAPPTNNTAGVLAAAEEFIQDDSCTPTSIPVQNETCVPIMTGEAAEALTALAVPPTPEIPSSVAEHDTAEEAGSRTLAIAKGTIMTVLGIAAAAIPEPIKGAFAGLLKVVEVIEKTKSNKKEVKALKTRCILLDETIMNMIKGKELTALSDEAIDSIGRLVSGVHGALRDVVKNQSEGAAAYALAEDDAKALEEANGNLDELLQRFWIENLVAGTLVLSDVRQEIQNQSNAALDKLKHFPGAAYDSQDLAKVNTCLEGTRVKLLTGIGRWISGIAPEGLDAAKPIYVLDGIAGIGKSTVSKTVAQRAAGINSLGASFFFSRDHAEQQHASIFVHTIAYQLACCNPSYGEAIATAIDNHPESLHKVIAQQFSTLVAEPLCSMLKQRATPLVFVFDALDECVEPDASAVLSLIITSISQLPKVKVFLTARPELVLRNEYQNTPLANCFHLQNIEALIVDSDINLYLNHCFSSFNIQKIFMGMKCASWVPTEEEKRKLVLAADRLFIFASTAAKAILDQKHLNPKRQLDAILSIRPTNAITSLYMQVLNGAKPLEDCDSWLDSFKTAIGALVALQYPLPIEALADLLGIESDELNSILANLHAVLAPINDGPNPTYRIHHKSFADFVTNAGQSQEYFVKEQDYHMHLAKCCLQIMKQQLHFNICQISPADQYKELANLPNLNREKLTHDLEYAVCNWAIHLNKGNPKSLDKDGIKQLLQEFASIHLMHWLETLAYLGKLDTAHSSMKTALAVLAGFSI</sequence>
<dbReference type="InterPro" id="IPR056884">
    <property type="entry name" value="NPHP3-like_N"/>
</dbReference>
<comment type="caution">
    <text evidence="4">The sequence shown here is derived from an EMBL/GenBank/DDBJ whole genome shotgun (WGS) entry which is preliminary data.</text>
</comment>
<dbReference type="STRING" id="2316362.A0A4V1Q4L0"/>
<evidence type="ECO:0000259" key="3">
    <source>
        <dbReference type="Pfam" id="PF24883"/>
    </source>
</evidence>
<dbReference type="EMBL" id="SDEE01000071">
    <property type="protein sequence ID" value="RXW22458.1"/>
    <property type="molecule type" value="Genomic_DNA"/>
</dbReference>
<dbReference type="PANTHER" id="PTHR10039:SF17">
    <property type="entry name" value="FUNGAL STAND N-TERMINAL GOODBYE DOMAIN-CONTAINING PROTEIN-RELATED"/>
    <property type="match status" value="1"/>
</dbReference>